<gene>
    <name evidence="2" type="ORF">M8C21_010139</name>
</gene>
<comment type="caution">
    <text evidence="2">The sequence shown here is derived from an EMBL/GenBank/DDBJ whole genome shotgun (WGS) entry which is preliminary data.</text>
</comment>
<evidence type="ECO:0000313" key="2">
    <source>
        <dbReference type="EMBL" id="KAI7755392.1"/>
    </source>
</evidence>
<protein>
    <submittedName>
        <fullName evidence="2">Uncharacterized protein</fullName>
    </submittedName>
</protein>
<proteinExistence type="predicted"/>
<dbReference type="AlphaFoldDB" id="A0AAD5D9G1"/>
<feature type="non-terminal residue" evidence="2">
    <location>
        <position position="1"/>
    </location>
</feature>
<feature type="non-terminal residue" evidence="2">
    <location>
        <position position="123"/>
    </location>
</feature>
<accession>A0AAD5D9G1</accession>
<feature type="transmembrane region" description="Helical" evidence="1">
    <location>
        <begin position="18"/>
        <end position="40"/>
    </location>
</feature>
<keyword evidence="1" id="KW-0812">Transmembrane</keyword>
<keyword evidence="1" id="KW-1133">Transmembrane helix</keyword>
<name>A0AAD5D9G1_AMBAR</name>
<dbReference type="EMBL" id="JAMZMK010001183">
    <property type="protein sequence ID" value="KAI7755392.1"/>
    <property type="molecule type" value="Genomic_DNA"/>
</dbReference>
<organism evidence="2 3">
    <name type="scientific">Ambrosia artemisiifolia</name>
    <name type="common">Common ragweed</name>
    <dbReference type="NCBI Taxonomy" id="4212"/>
    <lineage>
        <taxon>Eukaryota</taxon>
        <taxon>Viridiplantae</taxon>
        <taxon>Streptophyta</taxon>
        <taxon>Embryophyta</taxon>
        <taxon>Tracheophyta</taxon>
        <taxon>Spermatophyta</taxon>
        <taxon>Magnoliopsida</taxon>
        <taxon>eudicotyledons</taxon>
        <taxon>Gunneridae</taxon>
        <taxon>Pentapetalae</taxon>
        <taxon>asterids</taxon>
        <taxon>campanulids</taxon>
        <taxon>Asterales</taxon>
        <taxon>Asteraceae</taxon>
        <taxon>Asteroideae</taxon>
        <taxon>Heliantheae alliance</taxon>
        <taxon>Heliantheae</taxon>
        <taxon>Ambrosia</taxon>
    </lineage>
</organism>
<keyword evidence="1" id="KW-0472">Membrane</keyword>
<reference evidence="2" key="1">
    <citation type="submission" date="2022-06" db="EMBL/GenBank/DDBJ databases">
        <title>Uncovering the hologenomic basis of an extraordinary plant invasion.</title>
        <authorList>
            <person name="Bieker V.C."/>
            <person name="Martin M.D."/>
            <person name="Gilbert T."/>
            <person name="Hodgins K."/>
            <person name="Battlay P."/>
            <person name="Petersen B."/>
            <person name="Wilson J."/>
        </authorList>
    </citation>
    <scope>NUCLEOTIDE SEQUENCE</scope>
    <source>
        <strain evidence="2">AA19_3_7</strain>
        <tissue evidence="2">Leaf</tissue>
    </source>
</reference>
<evidence type="ECO:0000313" key="3">
    <source>
        <dbReference type="Proteomes" id="UP001206925"/>
    </source>
</evidence>
<dbReference type="Proteomes" id="UP001206925">
    <property type="component" value="Unassembled WGS sequence"/>
</dbReference>
<sequence>VICWVFRVFLTIHLYQSFISAFINYASQLNVCLFLLFSFITHTMGWRWTMVTTVADYDETFDIPDRGWVSMVASDNMVSTEPRELKRFLKPVIQLQLQLPLMEGVLKELYKQIILDHQLIFKN</sequence>
<keyword evidence="3" id="KW-1185">Reference proteome</keyword>
<evidence type="ECO:0000256" key="1">
    <source>
        <dbReference type="SAM" id="Phobius"/>
    </source>
</evidence>